<sequence length="58" mass="6545">MDLSDFMDGEMPISYDKAKKYFAQDPSQKWAAYVAGTILVLMTELGVRFEDSISFCSP</sequence>
<organism evidence="1 2">
    <name type="scientific">Salix suchowensis</name>
    <dbReference type="NCBI Taxonomy" id="1278906"/>
    <lineage>
        <taxon>Eukaryota</taxon>
        <taxon>Viridiplantae</taxon>
        <taxon>Streptophyta</taxon>
        <taxon>Embryophyta</taxon>
        <taxon>Tracheophyta</taxon>
        <taxon>Spermatophyta</taxon>
        <taxon>Magnoliopsida</taxon>
        <taxon>eudicotyledons</taxon>
        <taxon>Gunneridae</taxon>
        <taxon>Pentapetalae</taxon>
        <taxon>rosids</taxon>
        <taxon>fabids</taxon>
        <taxon>Malpighiales</taxon>
        <taxon>Salicaceae</taxon>
        <taxon>Saliceae</taxon>
        <taxon>Salix</taxon>
    </lineage>
</organism>
<keyword evidence="2" id="KW-1185">Reference proteome</keyword>
<accession>A0ABQ9ARP7</accession>
<evidence type="ECO:0000313" key="1">
    <source>
        <dbReference type="EMBL" id="KAJ6354896.1"/>
    </source>
</evidence>
<dbReference type="Proteomes" id="UP001141253">
    <property type="component" value="Chromosome 18"/>
</dbReference>
<reference evidence="1" key="1">
    <citation type="submission" date="2022-10" db="EMBL/GenBank/DDBJ databases">
        <authorList>
            <person name="Hyden B.L."/>
            <person name="Feng K."/>
            <person name="Yates T."/>
            <person name="Jawdy S."/>
            <person name="Smart L.B."/>
            <person name="Muchero W."/>
        </authorList>
    </citation>
    <scope>NUCLEOTIDE SEQUENCE</scope>
    <source>
        <tissue evidence="1">Shoot tip</tissue>
    </source>
</reference>
<protein>
    <submittedName>
        <fullName evidence="1">Uncharacterized protein</fullName>
    </submittedName>
</protein>
<comment type="caution">
    <text evidence="1">The sequence shown here is derived from an EMBL/GenBank/DDBJ whole genome shotgun (WGS) entry which is preliminary data.</text>
</comment>
<proteinExistence type="predicted"/>
<evidence type="ECO:0000313" key="2">
    <source>
        <dbReference type="Proteomes" id="UP001141253"/>
    </source>
</evidence>
<dbReference type="EMBL" id="JAPFFI010000017">
    <property type="protein sequence ID" value="KAJ6354896.1"/>
    <property type="molecule type" value="Genomic_DNA"/>
</dbReference>
<reference evidence="1" key="2">
    <citation type="journal article" date="2023" name="Int. J. Mol. Sci.">
        <title>De Novo Assembly and Annotation of 11 Diverse Shrub Willow (Salix) Genomes Reveals Novel Gene Organization in Sex-Linked Regions.</title>
        <authorList>
            <person name="Hyden B."/>
            <person name="Feng K."/>
            <person name="Yates T.B."/>
            <person name="Jawdy S."/>
            <person name="Cereghino C."/>
            <person name="Smart L.B."/>
            <person name="Muchero W."/>
        </authorList>
    </citation>
    <scope>NUCLEOTIDE SEQUENCE</scope>
    <source>
        <tissue evidence="1">Shoot tip</tissue>
    </source>
</reference>
<gene>
    <name evidence="1" type="ORF">OIU77_005484</name>
</gene>
<name>A0ABQ9ARP7_9ROSI</name>